<dbReference type="InterPro" id="IPR006311">
    <property type="entry name" value="TAT_signal"/>
</dbReference>
<feature type="chain" id="PRO_5037484502" evidence="2">
    <location>
        <begin position="25"/>
        <end position="324"/>
    </location>
</feature>
<keyword evidence="2" id="KW-0732">Signal</keyword>
<dbReference type="InterPro" id="IPR005064">
    <property type="entry name" value="BUG"/>
</dbReference>
<evidence type="ECO:0000313" key="3">
    <source>
        <dbReference type="EMBL" id="MBC5768195.1"/>
    </source>
</evidence>
<dbReference type="RefSeq" id="WP_187084708.1">
    <property type="nucleotide sequence ID" value="NZ_JACORU010000015.1"/>
</dbReference>
<dbReference type="Gene3D" id="3.40.190.10">
    <property type="entry name" value="Periplasmic binding protein-like II"/>
    <property type="match status" value="1"/>
</dbReference>
<proteinExistence type="inferred from homology"/>
<reference evidence="3" key="1">
    <citation type="submission" date="2020-08" db="EMBL/GenBank/DDBJ databases">
        <title>Ramlibacter sp. GTP1 16S ribosomal RNA gene genome sequencing and assembly.</title>
        <authorList>
            <person name="Kang M."/>
        </authorList>
    </citation>
    <scope>NUCLEOTIDE SEQUENCE</scope>
    <source>
        <strain evidence="3">GTP1</strain>
    </source>
</reference>
<dbReference type="AlphaFoldDB" id="A0A923MCJ6"/>
<protein>
    <submittedName>
        <fullName evidence="3">Tripartite tricarboxylate transporter substrate binding protein</fullName>
    </submittedName>
</protein>
<comment type="similarity">
    <text evidence="1">Belongs to the UPF0065 (bug) family.</text>
</comment>
<comment type="caution">
    <text evidence="3">The sequence shown here is derived from an EMBL/GenBank/DDBJ whole genome shotgun (WGS) entry which is preliminary data.</text>
</comment>
<evidence type="ECO:0000313" key="4">
    <source>
        <dbReference type="Proteomes" id="UP000596827"/>
    </source>
</evidence>
<evidence type="ECO:0000256" key="2">
    <source>
        <dbReference type="SAM" id="SignalP"/>
    </source>
</evidence>
<keyword evidence="4" id="KW-1185">Reference proteome</keyword>
<dbReference type="InterPro" id="IPR042100">
    <property type="entry name" value="Bug_dom1"/>
</dbReference>
<dbReference type="Pfam" id="PF03401">
    <property type="entry name" value="TctC"/>
    <property type="match status" value="1"/>
</dbReference>
<dbReference type="Proteomes" id="UP000596827">
    <property type="component" value="Unassembled WGS sequence"/>
</dbReference>
<organism evidence="3 4">
    <name type="scientific">Ramlibacter albus</name>
    <dbReference type="NCBI Taxonomy" id="2079448"/>
    <lineage>
        <taxon>Bacteria</taxon>
        <taxon>Pseudomonadati</taxon>
        <taxon>Pseudomonadota</taxon>
        <taxon>Betaproteobacteria</taxon>
        <taxon>Burkholderiales</taxon>
        <taxon>Comamonadaceae</taxon>
        <taxon>Ramlibacter</taxon>
    </lineage>
</organism>
<evidence type="ECO:0000256" key="1">
    <source>
        <dbReference type="ARBA" id="ARBA00006987"/>
    </source>
</evidence>
<dbReference type="PIRSF" id="PIRSF017082">
    <property type="entry name" value="YflP"/>
    <property type="match status" value="1"/>
</dbReference>
<dbReference type="SUPFAM" id="SSF53850">
    <property type="entry name" value="Periplasmic binding protein-like II"/>
    <property type="match status" value="1"/>
</dbReference>
<dbReference type="PROSITE" id="PS51318">
    <property type="entry name" value="TAT"/>
    <property type="match status" value="1"/>
</dbReference>
<name>A0A923MCJ6_9BURK</name>
<dbReference type="PANTHER" id="PTHR42928:SF5">
    <property type="entry name" value="BLR1237 PROTEIN"/>
    <property type="match status" value="1"/>
</dbReference>
<gene>
    <name evidence="3" type="ORF">H8R02_27270</name>
</gene>
<accession>A0A923MCJ6</accession>
<sequence length="324" mass="34057">MTSRITRRRALAAATLLLAGAAIAQTFPSQPIKLVVPFAPGGGNDILARAIAPRMAEILGQPVIVDNRPGAGGNLGTDAVAKAAPDGHTILIASNQFTINPALGAKTPFNVERDFAPIGQIASVPIVLVANKSQPFNTVPEFIAYARANPGKLSYSSPGNGTPQHLAGEVFARMTKTFMVHIPYRGTGPAIADVVGDQVQVTFATLASVSSFLEAGKLKAIGVAAPRASRMLPGVKSFGENGLKGYDAELWYCLLAPAKTPDATVAKLNAALNQALQSPKVAEQLARQGFDTATSTPAQLRERIAGDLKRWARVVNEHQIKVEL</sequence>
<dbReference type="EMBL" id="JACORU010000015">
    <property type="protein sequence ID" value="MBC5768195.1"/>
    <property type="molecule type" value="Genomic_DNA"/>
</dbReference>
<dbReference type="PANTHER" id="PTHR42928">
    <property type="entry name" value="TRICARBOXYLATE-BINDING PROTEIN"/>
    <property type="match status" value="1"/>
</dbReference>
<feature type="signal peptide" evidence="2">
    <location>
        <begin position="1"/>
        <end position="24"/>
    </location>
</feature>
<dbReference type="CDD" id="cd13578">
    <property type="entry name" value="PBP2_Bug27"/>
    <property type="match status" value="1"/>
</dbReference>
<dbReference type="Gene3D" id="3.40.190.150">
    <property type="entry name" value="Bordetella uptake gene, domain 1"/>
    <property type="match status" value="1"/>
</dbReference>